<evidence type="ECO:0000256" key="2">
    <source>
        <dbReference type="ARBA" id="ARBA00004687"/>
    </source>
</evidence>
<evidence type="ECO:0000256" key="8">
    <source>
        <dbReference type="ARBA" id="ARBA00022824"/>
    </source>
</evidence>
<sequence>MYVCRYTSIYIHICARVDVQLYTHVVIFFVLRYCDTPSFPSLWTFCTRHLPRRHEALLIRALVNLPVSKATPSPLLSFSETLFRYGWPFIYESYLYHFVRVDIRHNFSLFFYLLYLTAQTPSKVLAFITFLPQVSLCLLVGCHYAQKGMIEFALFLQTLVFVALNKVCTTQYFLWWLCLLPFAIASTDMTSRRCWEVIGLLAFFQGTNFVWLYFGYAVEFKGKASFFQMFLSAILFTFSQFLLVWFFILHSKKKMSSSSSSHLSKKRKNERKTLQKTIPEDNNDAVKCARREKEKHF</sequence>
<dbReference type="EC" id="2.4.1.-" evidence="11"/>
<evidence type="ECO:0000313" key="13">
    <source>
        <dbReference type="EMBL" id="PHJ20981.1"/>
    </source>
</evidence>
<dbReference type="GO" id="GO:0051751">
    <property type="term" value="F:alpha-1,4-mannosyltransferase activity"/>
    <property type="evidence" value="ECO:0007669"/>
    <property type="project" value="InterPro"/>
</dbReference>
<comment type="caution">
    <text evidence="11">Lacks conserved residue(s) required for the propagation of feature annotation.</text>
</comment>
<evidence type="ECO:0000256" key="9">
    <source>
        <dbReference type="ARBA" id="ARBA00022989"/>
    </source>
</evidence>
<dbReference type="GO" id="GO:0006506">
    <property type="term" value="P:GPI anchor biosynthetic process"/>
    <property type="evidence" value="ECO:0007669"/>
    <property type="project" value="UniProtKB-UniPathway"/>
</dbReference>
<evidence type="ECO:0000313" key="14">
    <source>
        <dbReference type="Proteomes" id="UP000221165"/>
    </source>
</evidence>
<keyword evidence="9 11" id="KW-1133">Transmembrane helix</keyword>
<evidence type="ECO:0000256" key="6">
    <source>
        <dbReference type="ARBA" id="ARBA00022679"/>
    </source>
</evidence>
<keyword evidence="4 11" id="KW-0337">GPI-anchor biosynthesis</keyword>
<keyword evidence="5 11" id="KW-0328">Glycosyltransferase</keyword>
<comment type="pathway">
    <text evidence="2 11">Glycolipid biosynthesis; glycosylphosphatidylinositol-anchor biosynthesis.</text>
</comment>
<dbReference type="InterPro" id="IPR007704">
    <property type="entry name" value="PIG-M"/>
</dbReference>
<dbReference type="AlphaFoldDB" id="A0A2C6K7R5"/>
<evidence type="ECO:0000256" key="7">
    <source>
        <dbReference type="ARBA" id="ARBA00022692"/>
    </source>
</evidence>
<dbReference type="EMBL" id="MIGC01002486">
    <property type="protein sequence ID" value="PHJ20981.1"/>
    <property type="molecule type" value="Genomic_DNA"/>
</dbReference>
<feature type="transmembrane region" description="Helical" evidence="11">
    <location>
        <begin position="226"/>
        <end position="249"/>
    </location>
</feature>
<comment type="caution">
    <text evidence="13">The sequence shown here is derived from an EMBL/GenBank/DDBJ whole genome shotgun (WGS) entry which is preliminary data.</text>
</comment>
<evidence type="ECO:0000256" key="10">
    <source>
        <dbReference type="ARBA" id="ARBA00023136"/>
    </source>
</evidence>
<dbReference type="Pfam" id="PF05007">
    <property type="entry name" value="Mannosyl_trans"/>
    <property type="match status" value="1"/>
</dbReference>
<keyword evidence="7 11" id="KW-0812">Transmembrane</keyword>
<evidence type="ECO:0000256" key="5">
    <source>
        <dbReference type="ARBA" id="ARBA00022676"/>
    </source>
</evidence>
<comment type="subcellular location">
    <subcellularLocation>
        <location evidence="1 11">Endoplasmic reticulum membrane</location>
        <topology evidence="1 11">Multi-pass membrane protein</topology>
    </subcellularLocation>
</comment>
<accession>A0A2C6K7R5</accession>
<feature type="region of interest" description="Disordered" evidence="12">
    <location>
        <begin position="256"/>
        <end position="297"/>
    </location>
</feature>
<dbReference type="OrthoDB" id="1741594at2759"/>
<keyword evidence="10 11" id="KW-0472">Membrane</keyword>
<dbReference type="VEuPathDB" id="ToxoDB:CSUI_005178"/>
<dbReference type="RefSeq" id="XP_067922666.1">
    <property type="nucleotide sequence ID" value="XM_068065357.1"/>
</dbReference>
<feature type="compositionally biased region" description="Basic and acidic residues" evidence="12">
    <location>
        <begin position="287"/>
        <end position="297"/>
    </location>
</feature>
<dbReference type="GO" id="GO:1990529">
    <property type="term" value="C:glycosylphosphatidylinositol-mannosyltransferase I complex"/>
    <property type="evidence" value="ECO:0007669"/>
    <property type="project" value="TreeGrafter"/>
</dbReference>
<evidence type="ECO:0000256" key="12">
    <source>
        <dbReference type="SAM" id="MobiDB-lite"/>
    </source>
</evidence>
<dbReference type="PANTHER" id="PTHR12886">
    <property type="entry name" value="PIG-M MANNOSYLTRANSFERASE"/>
    <property type="match status" value="1"/>
</dbReference>
<evidence type="ECO:0000256" key="4">
    <source>
        <dbReference type="ARBA" id="ARBA00022502"/>
    </source>
</evidence>
<name>A0A2C6K7R5_9APIC</name>
<comment type="function">
    <text evidence="11">Catalytic subunit of the glycosylphosphatidylinositol-mannosyltransferase I complex which catalyzes the transfer of the first mannose, via an alpha-1,4 bond from a dolichol-phosphate-mannose (Dol-P-Man) to the glucosaminyl acyl phosphatidylinositol (GlcN-(acyl)PI) intermediate to generate alpha-D-Man-(1-&gt;4)-alpha-D-GlcN-(1-&gt;6)-(1-radyl,2-acyl-sn-glycero-3-phospho)-2-acyl-inositol and participates in the sixth step of the glycosylphosphatidylinositol-anchor biosynthesis.</text>
</comment>
<dbReference type="GO" id="GO:0005789">
    <property type="term" value="C:endoplasmic reticulum membrane"/>
    <property type="evidence" value="ECO:0007669"/>
    <property type="project" value="UniProtKB-SubCell"/>
</dbReference>
<feature type="transmembrane region" description="Helical" evidence="11">
    <location>
        <begin position="152"/>
        <end position="182"/>
    </location>
</feature>
<gene>
    <name evidence="13" type="ORF">CSUI_005178</name>
</gene>
<reference evidence="13 14" key="1">
    <citation type="journal article" date="2017" name="Int. J. Parasitol.">
        <title>The genome of the protozoan parasite Cystoisospora suis and a reverse vaccinology approach to identify vaccine candidates.</title>
        <authorList>
            <person name="Palmieri N."/>
            <person name="Shrestha A."/>
            <person name="Ruttkowski B."/>
            <person name="Beck T."/>
            <person name="Vogl C."/>
            <person name="Tomley F."/>
            <person name="Blake D.P."/>
            <person name="Joachim A."/>
        </authorList>
    </citation>
    <scope>NUCLEOTIDE SEQUENCE [LARGE SCALE GENOMIC DNA]</scope>
    <source>
        <strain evidence="13 14">Wien I</strain>
    </source>
</reference>
<dbReference type="UniPathway" id="UPA00196"/>
<proteinExistence type="inferred from homology"/>
<feature type="transmembrane region" description="Helical" evidence="11">
    <location>
        <begin position="194"/>
        <end position="214"/>
    </location>
</feature>
<dbReference type="GO" id="GO:0004376">
    <property type="term" value="F:GPI mannosyltransferase activity"/>
    <property type="evidence" value="ECO:0007669"/>
    <property type="project" value="InterPro"/>
</dbReference>
<protein>
    <recommendedName>
        <fullName evidence="11">GPI mannosyltransferase 1</fullName>
        <ecNumber evidence="11">2.4.1.-</ecNumber>
    </recommendedName>
    <alternativeName>
        <fullName evidence="11">GPI mannosyltransferase I</fullName>
    </alternativeName>
</protein>
<dbReference type="Proteomes" id="UP000221165">
    <property type="component" value="Unassembled WGS sequence"/>
</dbReference>
<evidence type="ECO:0000256" key="11">
    <source>
        <dbReference type="RuleBase" id="RU365064"/>
    </source>
</evidence>
<evidence type="ECO:0000256" key="1">
    <source>
        <dbReference type="ARBA" id="ARBA00004477"/>
    </source>
</evidence>
<keyword evidence="8 11" id="KW-0256">Endoplasmic reticulum</keyword>
<comment type="similarity">
    <text evidence="3 11">Belongs to the PIGM family.</text>
</comment>
<dbReference type="PANTHER" id="PTHR12886:SF0">
    <property type="entry name" value="GPI MANNOSYLTRANSFERASE 1"/>
    <property type="match status" value="1"/>
</dbReference>
<evidence type="ECO:0000256" key="3">
    <source>
        <dbReference type="ARBA" id="ARBA00011071"/>
    </source>
</evidence>
<organism evidence="13 14">
    <name type="scientific">Cystoisospora suis</name>
    <dbReference type="NCBI Taxonomy" id="483139"/>
    <lineage>
        <taxon>Eukaryota</taxon>
        <taxon>Sar</taxon>
        <taxon>Alveolata</taxon>
        <taxon>Apicomplexa</taxon>
        <taxon>Conoidasida</taxon>
        <taxon>Coccidia</taxon>
        <taxon>Eucoccidiorida</taxon>
        <taxon>Eimeriorina</taxon>
        <taxon>Sarcocystidae</taxon>
        <taxon>Cystoisospora</taxon>
    </lineage>
</organism>
<keyword evidence="14" id="KW-1185">Reference proteome</keyword>
<dbReference type="GeneID" id="94428568"/>
<keyword evidence="6 11" id="KW-0808">Transferase</keyword>